<feature type="domain" description="Pterin-binding" evidence="9">
    <location>
        <begin position="17"/>
        <end position="267"/>
    </location>
</feature>
<dbReference type="InterPro" id="IPR045031">
    <property type="entry name" value="DHP_synth-like"/>
</dbReference>
<accession>A0A6C2D2T0</accession>
<dbReference type="PANTHER" id="PTHR20941">
    <property type="entry name" value="FOLATE SYNTHESIS PROTEINS"/>
    <property type="match status" value="1"/>
</dbReference>
<evidence type="ECO:0000256" key="3">
    <source>
        <dbReference type="ARBA" id="ARBA00004763"/>
    </source>
</evidence>
<dbReference type="EC" id="2.5.1.15" evidence="4"/>
<dbReference type="Gene3D" id="3.20.20.20">
    <property type="entry name" value="Dihydropteroate synthase-like"/>
    <property type="match status" value="1"/>
</dbReference>
<keyword evidence="5 10" id="KW-0808">Transferase</keyword>
<dbReference type="GO" id="GO:0046656">
    <property type="term" value="P:folic acid biosynthetic process"/>
    <property type="evidence" value="ECO:0007669"/>
    <property type="project" value="UniProtKB-KW"/>
</dbReference>
<dbReference type="AlphaFoldDB" id="A0A6C2D2T0"/>
<dbReference type="PROSITE" id="PS50972">
    <property type="entry name" value="PTERIN_BINDING"/>
    <property type="match status" value="1"/>
</dbReference>
<proteinExistence type="predicted"/>
<dbReference type="SUPFAM" id="SSF51717">
    <property type="entry name" value="Dihydropteroate synthetase-like"/>
    <property type="match status" value="1"/>
</dbReference>
<evidence type="ECO:0000259" key="9">
    <source>
        <dbReference type="PROSITE" id="PS50972"/>
    </source>
</evidence>
<evidence type="ECO:0000256" key="5">
    <source>
        <dbReference type="ARBA" id="ARBA00022679"/>
    </source>
</evidence>
<evidence type="ECO:0000313" key="11">
    <source>
        <dbReference type="Proteomes" id="UP000389128"/>
    </source>
</evidence>
<name>A0A6C2D2T0_9RHOO</name>
<comment type="caution">
    <text evidence="10">The sequence shown here is derived from an EMBL/GenBank/DDBJ whole genome shotgun (WGS) entry which is preliminary data.</text>
</comment>
<evidence type="ECO:0000313" key="10">
    <source>
        <dbReference type="EMBL" id="TYC60039.1"/>
    </source>
</evidence>
<organism evidence="10 11">
    <name type="scientific">Zoogloea oleivorans</name>
    <dbReference type="NCBI Taxonomy" id="1552750"/>
    <lineage>
        <taxon>Bacteria</taxon>
        <taxon>Pseudomonadati</taxon>
        <taxon>Pseudomonadota</taxon>
        <taxon>Betaproteobacteria</taxon>
        <taxon>Rhodocyclales</taxon>
        <taxon>Zoogloeaceae</taxon>
        <taxon>Zoogloea</taxon>
    </lineage>
</organism>
<dbReference type="InterPro" id="IPR011005">
    <property type="entry name" value="Dihydropteroate_synth-like_sf"/>
</dbReference>
<sequence>MHSILSCGRFRLDLSQPKIMAIINVTSDSFSGDGCRSLDAAIRSAECAVEEGADLLDIGGESSRPGARAVSEQEELDRVVPLVEALAGFGVPLSVDTVKAAVMRESIRAGADLINDIAAFRLPGALQAVCASNVALCVMHMQGEPGTMQAAPHYGDVFVEVKDFLCERVSLLVKSGVSPDRILLDPGFGFGKTLEHNLTLLDRLERFGGEGYPVLVGMSRKTMLGAITGRDVNERVVAGAAAALVAIQRGARIVRTHDVRATRDVVRLWSALDRTSSGFGAEK</sequence>
<comment type="catalytic activity">
    <reaction evidence="1">
        <text>(7,8-dihydropterin-6-yl)methyl diphosphate + 4-aminobenzoate = 7,8-dihydropteroate + diphosphate</text>
        <dbReference type="Rhea" id="RHEA:19949"/>
        <dbReference type="ChEBI" id="CHEBI:17836"/>
        <dbReference type="ChEBI" id="CHEBI:17839"/>
        <dbReference type="ChEBI" id="CHEBI:33019"/>
        <dbReference type="ChEBI" id="CHEBI:72950"/>
        <dbReference type="EC" id="2.5.1.15"/>
    </reaction>
</comment>
<dbReference type="CDD" id="cd00739">
    <property type="entry name" value="DHPS"/>
    <property type="match status" value="1"/>
</dbReference>
<evidence type="ECO:0000256" key="7">
    <source>
        <dbReference type="ARBA" id="ARBA00022842"/>
    </source>
</evidence>
<evidence type="ECO:0000256" key="4">
    <source>
        <dbReference type="ARBA" id="ARBA00012458"/>
    </source>
</evidence>
<dbReference type="NCBIfam" id="TIGR01496">
    <property type="entry name" value="DHPS"/>
    <property type="match status" value="1"/>
</dbReference>
<keyword evidence="8" id="KW-0289">Folate biosynthesis</keyword>
<dbReference type="InterPro" id="IPR006390">
    <property type="entry name" value="DHP_synth_dom"/>
</dbReference>
<dbReference type="EMBL" id="SDKK01000006">
    <property type="protein sequence ID" value="TYC60039.1"/>
    <property type="molecule type" value="Genomic_DNA"/>
</dbReference>
<comment type="pathway">
    <text evidence="3">Cofactor biosynthesis; tetrahydrofolate biosynthesis; 7,8-dihydrofolate from 2-amino-4-hydroxy-6-hydroxymethyl-7,8-dihydropteridine diphosphate and 4-aminobenzoate: step 1/2.</text>
</comment>
<evidence type="ECO:0000256" key="1">
    <source>
        <dbReference type="ARBA" id="ARBA00000012"/>
    </source>
</evidence>
<dbReference type="PANTHER" id="PTHR20941:SF1">
    <property type="entry name" value="FOLIC ACID SYNTHESIS PROTEIN FOL1"/>
    <property type="match status" value="1"/>
</dbReference>
<protein>
    <recommendedName>
        <fullName evidence="4">dihydropteroate synthase</fullName>
        <ecNumber evidence="4">2.5.1.15</ecNumber>
    </recommendedName>
</protein>
<comment type="cofactor">
    <cofactor evidence="2">
        <name>Mg(2+)</name>
        <dbReference type="ChEBI" id="CHEBI:18420"/>
    </cofactor>
</comment>
<dbReference type="OrthoDB" id="9811744at2"/>
<evidence type="ECO:0000256" key="6">
    <source>
        <dbReference type="ARBA" id="ARBA00022723"/>
    </source>
</evidence>
<evidence type="ECO:0000256" key="8">
    <source>
        <dbReference type="ARBA" id="ARBA00022909"/>
    </source>
</evidence>
<dbReference type="InterPro" id="IPR000489">
    <property type="entry name" value="Pterin-binding_dom"/>
</dbReference>
<dbReference type="PROSITE" id="PS00793">
    <property type="entry name" value="DHPS_2"/>
    <property type="match status" value="1"/>
</dbReference>
<dbReference type="Proteomes" id="UP000389128">
    <property type="component" value="Unassembled WGS sequence"/>
</dbReference>
<dbReference type="GO" id="GO:0005829">
    <property type="term" value="C:cytosol"/>
    <property type="evidence" value="ECO:0007669"/>
    <property type="project" value="TreeGrafter"/>
</dbReference>
<evidence type="ECO:0000256" key="2">
    <source>
        <dbReference type="ARBA" id="ARBA00001946"/>
    </source>
</evidence>
<keyword evidence="6" id="KW-0479">Metal-binding</keyword>
<keyword evidence="11" id="KW-1185">Reference proteome</keyword>
<gene>
    <name evidence="10" type="primary">folP</name>
    <name evidence="10" type="ORF">ETQ85_07490</name>
</gene>
<dbReference type="GO" id="GO:0046872">
    <property type="term" value="F:metal ion binding"/>
    <property type="evidence" value="ECO:0007669"/>
    <property type="project" value="UniProtKB-KW"/>
</dbReference>
<dbReference type="Pfam" id="PF00809">
    <property type="entry name" value="Pterin_bind"/>
    <property type="match status" value="1"/>
</dbReference>
<dbReference type="GO" id="GO:0046654">
    <property type="term" value="P:tetrahydrofolate biosynthetic process"/>
    <property type="evidence" value="ECO:0007669"/>
    <property type="project" value="TreeGrafter"/>
</dbReference>
<reference evidence="10 11" key="1">
    <citation type="submission" date="2019-01" db="EMBL/GenBank/DDBJ databases">
        <title>Zoogloea oleivorans genome sequencing and assembly.</title>
        <authorList>
            <person name="Tancsics A."/>
            <person name="Farkas M."/>
            <person name="Kriszt B."/>
            <person name="Maroti G."/>
            <person name="Horvath B."/>
        </authorList>
    </citation>
    <scope>NUCLEOTIDE SEQUENCE [LARGE SCALE GENOMIC DNA]</scope>
    <source>
        <strain evidence="10 11">Buc</strain>
    </source>
</reference>
<keyword evidence="7" id="KW-0460">Magnesium</keyword>
<dbReference type="GO" id="GO:0004156">
    <property type="term" value="F:dihydropteroate synthase activity"/>
    <property type="evidence" value="ECO:0007669"/>
    <property type="project" value="UniProtKB-EC"/>
</dbReference>